<sequence length="139" mass="15017">MSGGGFTLVDFTVPSRDNTMTHEPTEAPLCDECQAKDLCFFDPTCSGCQDLLLDSNTTISQLFAVMRQWVPQTQRNMSSLSREVLRRGANVNDRDGLTDLSLLHFACKSGAAGVGNIDAAVNLVNSLLNKVCIDASTTK</sequence>
<keyword evidence="2" id="KW-1185">Reference proteome</keyword>
<dbReference type="AlphaFoldDB" id="A0AA35RUT6"/>
<dbReference type="Proteomes" id="UP001174909">
    <property type="component" value="Unassembled WGS sequence"/>
</dbReference>
<organism evidence="1 2">
    <name type="scientific">Geodia barretti</name>
    <name type="common">Barrett's horny sponge</name>
    <dbReference type="NCBI Taxonomy" id="519541"/>
    <lineage>
        <taxon>Eukaryota</taxon>
        <taxon>Metazoa</taxon>
        <taxon>Porifera</taxon>
        <taxon>Demospongiae</taxon>
        <taxon>Heteroscleromorpha</taxon>
        <taxon>Tetractinellida</taxon>
        <taxon>Astrophorina</taxon>
        <taxon>Geodiidae</taxon>
        <taxon>Geodia</taxon>
    </lineage>
</organism>
<dbReference type="EMBL" id="CASHTH010001611">
    <property type="protein sequence ID" value="CAI8017268.1"/>
    <property type="molecule type" value="Genomic_DNA"/>
</dbReference>
<proteinExistence type="predicted"/>
<reference evidence="1" key="1">
    <citation type="submission" date="2023-03" db="EMBL/GenBank/DDBJ databases">
        <authorList>
            <person name="Steffen K."/>
            <person name="Cardenas P."/>
        </authorList>
    </citation>
    <scope>NUCLEOTIDE SEQUENCE</scope>
</reference>
<accession>A0AA35RUT6</accession>
<gene>
    <name evidence="1" type="ORF">GBAR_LOCUS10512</name>
</gene>
<comment type="caution">
    <text evidence="1">The sequence shown here is derived from an EMBL/GenBank/DDBJ whole genome shotgun (WGS) entry which is preliminary data.</text>
</comment>
<evidence type="ECO:0000313" key="1">
    <source>
        <dbReference type="EMBL" id="CAI8017268.1"/>
    </source>
</evidence>
<evidence type="ECO:0000313" key="2">
    <source>
        <dbReference type="Proteomes" id="UP001174909"/>
    </source>
</evidence>
<protein>
    <submittedName>
        <fullName evidence="1">CAP-Gly domain-containing linker protein 4</fullName>
    </submittedName>
</protein>
<name>A0AA35RUT6_GEOBA</name>